<keyword evidence="4" id="KW-1185">Reference proteome</keyword>
<gene>
    <name evidence="3" type="ORF">CAC42_7355</name>
</gene>
<evidence type="ECO:0000313" key="4">
    <source>
        <dbReference type="Proteomes" id="UP000243797"/>
    </source>
</evidence>
<feature type="transmembrane region" description="Helical" evidence="2">
    <location>
        <begin position="100"/>
        <end position="119"/>
    </location>
</feature>
<feature type="compositionally biased region" description="Acidic residues" evidence="1">
    <location>
        <begin position="142"/>
        <end position="151"/>
    </location>
</feature>
<accession>A0A2K1QWT4</accession>
<name>A0A2K1QWT4_9PEZI</name>
<proteinExistence type="predicted"/>
<dbReference type="EMBL" id="NKHZ01000031">
    <property type="protein sequence ID" value="PNS19511.1"/>
    <property type="molecule type" value="Genomic_DNA"/>
</dbReference>
<keyword evidence="2" id="KW-0812">Transmembrane</keyword>
<comment type="caution">
    <text evidence="3">The sequence shown here is derived from an EMBL/GenBank/DDBJ whole genome shotgun (WGS) entry which is preliminary data.</text>
</comment>
<dbReference type="InParanoid" id="A0A2K1QWT4"/>
<evidence type="ECO:0000256" key="2">
    <source>
        <dbReference type="SAM" id="Phobius"/>
    </source>
</evidence>
<evidence type="ECO:0000313" key="3">
    <source>
        <dbReference type="EMBL" id="PNS19511.1"/>
    </source>
</evidence>
<evidence type="ECO:0000256" key="1">
    <source>
        <dbReference type="SAM" id="MobiDB-lite"/>
    </source>
</evidence>
<sequence length="151" mass="17378">MPCQNLAFTFDGKNLAQKLSSIQSSRYMQLDQPILSIQHLASPHPRGPRMPLSPLLHQRLLREQTLTSNSPPTYKASLESTVEKFQESSLYKDTMKRNHVVILILVTFVLGLLVVWAIYLKATHEEIRHETKAKVRQGDLESQLEEEESRR</sequence>
<keyword evidence="2" id="KW-0472">Membrane</keyword>
<dbReference type="AlphaFoldDB" id="A0A2K1QWT4"/>
<protein>
    <submittedName>
        <fullName evidence="3">Uncharacterized protein</fullName>
    </submittedName>
</protein>
<reference evidence="3 4" key="1">
    <citation type="submission" date="2017-06" db="EMBL/GenBank/DDBJ databases">
        <title>Draft genome sequence of a variant of Elsinoe murrayae.</title>
        <authorList>
            <person name="Cheng Q."/>
        </authorList>
    </citation>
    <scope>NUCLEOTIDE SEQUENCE [LARGE SCALE GENOMIC DNA]</scope>
    <source>
        <strain evidence="3 4">CQ-2017a</strain>
    </source>
</reference>
<feature type="region of interest" description="Disordered" evidence="1">
    <location>
        <begin position="130"/>
        <end position="151"/>
    </location>
</feature>
<organism evidence="3 4">
    <name type="scientific">Sphaceloma murrayae</name>
    <dbReference type="NCBI Taxonomy" id="2082308"/>
    <lineage>
        <taxon>Eukaryota</taxon>
        <taxon>Fungi</taxon>
        <taxon>Dikarya</taxon>
        <taxon>Ascomycota</taxon>
        <taxon>Pezizomycotina</taxon>
        <taxon>Dothideomycetes</taxon>
        <taxon>Dothideomycetidae</taxon>
        <taxon>Myriangiales</taxon>
        <taxon>Elsinoaceae</taxon>
        <taxon>Sphaceloma</taxon>
    </lineage>
</organism>
<dbReference type="Proteomes" id="UP000243797">
    <property type="component" value="Unassembled WGS sequence"/>
</dbReference>
<feature type="compositionally biased region" description="Basic and acidic residues" evidence="1">
    <location>
        <begin position="130"/>
        <end position="139"/>
    </location>
</feature>
<keyword evidence="2" id="KW-1133">Transmembrane helix</keyword>